<dbReference type="FunCoup" id="J0WS16">
    <property type="interactions" value="29"/>
</dbReference>
<evidence type="ECO:0000256" key="4">
    <source>
        <dbReference type="ARBA" id="ARBA00022679"/>
    </source>
</evidence>
<dbReference type="GO" id="GO:0042054">
    <property type="term" value="F:histone methyltransferase activity"/>
    <property type="evidence" value="ECO:0007669"/>
    <property type="project" value="InterPro"/>
</dbReference>
<keyword evidence="11" id="KW-1185">Reference proteome</keyword>
<dbReference type="Proteomes" id="UP000006514">
    <property type="component" value="Unassembled WGS sequence"/>
</dbReference>
<dbReference type="InParanoid" id="J0WS16"/>
<reference evidence="11" key="1">
    <citation type="journal article" date="2012" name="Science">
        <title>The Paleozoic origin of enzymatic lignin decomposition reconstructed from 31 fungal genomes.</title>
        <authorList>
            <person name="Floudas D."/>
            <person name="Binder M."/>
            <person name="Riley R."/>
            <person name="Barry K."/>
            <person name="Blanchette R.A."/>
            <person name="Henrissat B."/>
            <person name="Martinez A.T."/>
            <person name="Otillar R."/>
            <person name="Spatafora J.W."/>
            <person name="Yadav J.S."/>
            <person name="Aerts A."/>
            <person name="Benoit I."/>
            <person name="Boyd A."/>
            <person name="Carlson A."/>
            <person name="Copeland A."/>
            <person name="Coutinho P.M."/>
            <person name="de Vries R.P."/>
            <person name="Ferreira P."/>
            <person name="Findley K."/>
            <person name="Foster B."/>
            <person name="Gaskell J."/>
            <person name="Glotzer D."/>
            <person name="Gorecki P."/>
            <person name="Heitman J."/>
            <person name="Hesse C."/>
            <person name="Hori C."/>
            <person name="Igarashi K."/>
            <person name="Jurgens J.A."/>
            <person name="Kallen N."/>
            <person name="Kersten P."/>
            <person name="Kohler A."/>
            <person name="Kuees U."/>
            <person name="Kumar T.K.A."/>
            <person name="Kuo A."/>
            <person name="LaButti K."/>
            <person name="Larrondo L.F."/>
            <person name="Lindquist E."/>
            <person name="Ling A."/>
            <person name="Lombard V."/>
            <person name="Lucas S."/>
            <person name="Lundell T."/>
            <person name="Martin R."/>
            <person name="McLaughlin D.J."/>
            <person name="Morgenstern I."/>
            <person name="Morin E."/>
            <person name="Murat C."/>
            <person name="Nagy L.G."/>
            <person name="Nolan M."/>
            <person name="Ohm R.A."/>
            <person name="Patyshakuliyeva A."/>
            <person name="Rokas A."/>
            <person name="Ruiz-Duenas F.J."/>
            <person name="Sabat G."/>
            <person name="Salamov A."/>
            <person name="Samejima M."/>
            <person name="Schmutz J."/>
            <person name="Slot J.C."/>
            <person name="St John F."/>
            <person name="Stenlid J."/>
            <person name="Sun H."/>
            <person name="Sun S."/>
            <person name="Syed K."/>
            <person name="Tsang A."/>
            <person name="Wiebenga A."/>
            <person name="Young D."/>
            <person name="Pisabarro A."/>
            <person name="Eastwood D.C."/>
            <person name="Martin F."/>
            <person name="Cullen D."/>
            <person name="Grigoriev I.V."/>
            <person name="Hibbett D.S."/>
        </authorList>
    </citation>
    <scope>NUCLEOTIDE SEQUENCE [LARGE SCALE GENOMIC DNA]</scope>
    <source>
        <strain evidence="11">TFB10046</strain>
    </source>
</reference>
<dbReference type="SUPFAM" id="SSF82199">
    <property type="entry name" value="SET domain"/>
    <property type="match status" value="1"/>
</dbReference>
<keyword evidence="7" id="KW-0862">Zinc</keyword>
<dbReference type="InterPro" id="IPR050973">
    <property type="entry name" value="H3K9_Histone-Lys_N-MTase"/>
</dbReference>
<evidence type="ECO:0000259" key="9">
    <source>
        <dbReference type="PROSITE" id="PS50867"/>
    </source>
</evidence>
<accession>J0WS16</accession>
<sequence>MRWPAEEVDTLLYDVINNLHEHNQYDPSQRQVFEHVMAVNTMHDEPDAPPITVDNKFNDDPCPPWEFYYTNKLVYGQNVKRGDPKKLKGCKCVGGCRPDSKTCACLRRQHRHFQLFDETMEAQFNYDQNGRVIDPRFPIFECNDACGCDETCMNRVVQHGRQIPVEIANTRKKGWGVFAKADIPANTFVGIYAGELITDRESHARGAIYELFGRTYMFTIDNWYLTNEFRRKYRRLHRPETLAADDHGEPRPGDENQSATFVVDAFHVGNFTRFLNHCCDPNCVVVSVHVNEPHIYKPYLCLFTSKDVKIGEELTFSYRGVIDEEEFKEAKKQNKGKRRKRGVGLKGQCQCNAPRCIGTLF</sequence>
<proteinExistence type="predicted"/>
<dbReference type="InterPro" id="IPR046341">
    <property type="entry name" value="SET_dom_sf"/>
</dbReference>
<keyword evidence="2" id="KW-0158">Chromosome</keyword>
<keyword evidence="5" id="KW-0949">S-adenosyl-L-methionine</keyword>
<dbReference type="Gene3D" id="2.170.270.10">
    <property type="entry name" value="SET domain"/>
    <property type="match status" value="1"/>
</dbReference>
<dbReference type="SMART" id="SM00317">
    <property type="entry name" value="SET"/>
    <property type="match status" value="1"/>
</dbReference>
<keyword evidence="4" id="KW-0808">Transferase</keyword>
<organism evidence="10 11">
    <name type="scientific">Auricularia subglabra (strain TFB-10046 / SS5)</name>
    <name type="common">White-rot fungus</name>
    <name type="synonym">Auricularia delicata (strain TFB10046)</name>
    <dbReference type="NCBI Taxonomy" id="717982"/>
    <lineage>
        <taxon>Eukaryota</taxon>
        <taxon>Fungi</taxon>
        <taxon>Dikarya</taxon>
        <taxon>Basidiomycota</taxon>
        <taxon>Agaricomycotina</taxon>
        <taxon>Agaricomycetes</taxon>
        <taxon>Auriculariales</taxon>
        <taxon>Auriculariaceae</taxon>
        <taxon>Auricularia</taxon>
    </lineage>
</organism>
<evidence type="ECO:0000259" key="8">
    <source>
        <dbReference type="PROSITE" id="PS50280"/>
    </source>
</evidence>
<dbReference type="GO" id="GO:0008270">
    <property type="term" value="F:zinc ion binding"/>
    <property type="evidence" value="ECO:0007669"/>
    <property type="project" value="InterPro"/>
</dbReference>
<dbReference type="eggNOG" id="KOG1082">
    <property type="taxonomic scope" value="Eukaryota"/>
</dbReference>
<evidence type="ECO:0000256" key="5">
    <source>
        <dbReference type="ARBA" id="ARBA00022691"/>
    </source>
</evidence>
<dbReference type="OrthoDB" id="308383at2759"/>
<dbReference type="PANTHER" id="PTHR46223">
    <property type="entry name" value="HISTONE-LYSINE N-METHYLTRANSFERASE SUV39H"/>
    <property type="match status" value="1"/>
</dbReference>
<dbReference type="InterPro" id="IPR007728">
    <property type="entry name" value="Pre-SET_dom"/>
</dbReference>
<dbReference type="OMA" id="DEVECIY"/>
<dbReference type="PROSITE" id="PS50867">
    <property type="entry name" value="PRE_SET"/>
    <property type="match status" value="1"/>
</dbReference>
<evidence type="ECO:0000313" key="11">
    <source>
        <dbReference type="Proteomes" id="UP000006514"/>
    </source>
</evidence>
<dbReference type="PANTHER" id="PTHR46223:SF3">
    <property type="entry name" value="HISTONE-LYSINE N-METHYLTRANSFERASE SET-23"/>
    <property type="match status" value="1"/>
</dbReference>
<dbReference type="EMBL" id="JH687886">
    <property type="protein sequence ID" value="EJD35580.1"/>
    <property type="molecule type" value="Genomic_DNA"/>
</dbReference>
<evidence type="ECO:0000256" key="6">
    <source>
        <dbReference type="ARBA" id="ARBA00022723"/>
    </source>
</evidence>
<gene>
    <name evidence="10" type="ORF">AURDEDRAFT_93062</name>
</gene>
<dbReference type="GO" id="GO:0005694">
    <property type="term" value="C:chromosome"/>
    <property type="evidence" value="ECO:0007669"/>
    <property type="project" value="UniProtKB-SubCell"/>
</dbReference>
<feature type="domain" description="SET" evidence="8">
    <location>
        <begin position="163"/>
        <end position="319"/>
    </location>
</feature>
<comment type="subcellular location">
    <subcellularLocation>
        <location evidence="1">Chromosome</location>
    </subcellularLocation>
</comment>
<dbReference type="KEGG" id="adl:AURDEDRAFT_93062"/>
<evidence type="ECO:0000256" key="7">
    <source>
        <dbReference type="ARBA" id="ARBA00022833"/>
    </source>
</evidence>
<evidence type="ECO:0000256" key="3">
    <source>
        <dbReference type="ARBA" id="ARBA00022603"/>
    </source>
</evidence>
<feature type="domain" description="Pre-SET" evidence="9">
    <location>
        <begin position="88"/>
        <end position="160"/>
    </location>
</feature>
<dbReference type="GO" id="GO:0005634">
    <property type="term" value="C:nucleus"/>
    <property type="evidence" value="ECO:0007669"/>
    <property type="project" value="InterPro"/>
</dbReference>
<dbReference type="SMART" id="SM00468">
    <property type="entry name" value="PreSET"/>
    <property type="match status" value="1"/>
</dbReference>
<keyword evidence="3" id="KW-0489">Methyltransferase</keyword>
<dbReference type="Pfam" id="PF00856">
    <property type="entry name" value="SET"/>
    <property type="match status" value="1"/>
</dbReference>
<dbReference type="InterPro" id="IPR001214">
    <property type="entry name" value="SET_dom"/>
</dbReference>
<protein>
    <submittedName>
        <fullName evidence="10">SET domain-containing protein</fullName>
    </submittedName>
</protein>
<dbReference type="Pfam" id="PF05033">
    <property type="entry name" value="Pre-SET"/>
    <property type="match status" value="1"/>
</dbReference>
<name>J0WS16_AURST</name>
<dbReference type="AlphaFoldDB" id="J0WS16"/>
<dbReference type="GO" id="GO:0032259">
    <property type="term" value="P:methylation"/>
    <property type="evidence" value="ECO:0007669"/>
    <property type="project" value="UniProtKB-KW"/>
</dbReference>
<evidence type="ECO:0000256" key="1">
    <source>
        <dbReference type="ARBA" id="ARBA00004286"/>
    </source>
</evidence>
<keyword evidence="6" id="KW-0479">Metal-binding</keyword>
<evidence type="ECO:0000313" key="10">
    <source>
        <dbReference type="EMBL" id="EJD35580.1"/>
    </source>
</evidence>
<evidence type="ECO:0000256" key="2">
    <source>
        <dbReference type="ARBA" id="ARBA00022454"/>
    </source>
</evidence>
<dbReference type="PROSITE" id="PS50280">
    <property type="entry name" value="SET"/>
    <property type="match status" value="1"/>
</dbReference>